<dbReference type="RefSeq" id="XP_016258290.1">
    <property type="nucleotide sequence ID" value="XM_016411536.1"/>
</dbReference>
<feature type="compositionally biased region" description="Basic and acidic residues" evidence="1">
    <location>
        <begin position="334"/>
        <end position="344"/>
    </location>
</feature>
<feature type="compositionally biased region" description="Low complexity" evidence="1">
    <location>
        <begin position="416"/>
        <end position="431"/>
    </location>
</feature>
<dbReference type="EMBL" id="KN847342">
    <property type="protein sequence ID" value="KIW38074.1"/>
    <property type="molecule type" value="Genomic_DNA"/>
</dbReference>
<reference evidence="3 4" key="1">
    <citation type="submission" date="2015-01" db="EMBL/GenBank/DDBJ databases">
        <title>The Genome Sequence of Exophiala oligosperma CBS72588.</title>
        <authorList>
            <consortium name="The Broad Institute Genomics Platform"/>
            <person name="Cuomo C."/>
            <person name="de Hoog S."/>
            <person name="Gorbushina A."/>
            <person name="Stielow B."/>
            <person name="Teixiera M."/>
            <person name="Abouelleil A."/>
            <person name="Chapman S.B."/>
            <person name="Priest M."/>
            <person name="Young S.K."/>
            <person name="Wortman J."/>
            <person name="Nusbaum C."/>
            <person name="Birren B."/>
        </authorList>
    </citation>
    <scope>NUCLEOTIDE SEQUENCE [LARGE SCALE GENOMIC DNA]</scope>
    <source>
        <strain evidence="3 4">CBS 72588</strain>
    </source>
</reference>
<feature type="compositionally biased region" description="Polar residues" evidence="1">
    <location>
        <begin position="392"/>
        <end position="401"/>
    </location>
</feature>
<evidence type="ECO:0000313" key="3">
    <source>
        <dbReference type="EMBL" id="KIW38074.1"/>
    </source>
</evidence>
<dbReference type="InterPro" id="IPR045117">
    <property type="entry name" value="ATXN2-like"/>
</dbReference>
<evidence type="ECO:0000313" key="4">
    <source>
        <dbReference type="Proteomes" id="UP000053342"/>
    </source>
</evidence>
<dbReference type="Pfam" id="PF14438">
    <property type="entry name" value="SM-ATX"/>
    <property type="match status" value="1"/>
</dbReference>
<feature type="region of interest" description="Disordered" evidence="1">
    <location>
        <begin position="1040"/>
        <end position="1075"/>
    </location>
</feature>
<feature type="domain" description="LsmAD" evidence="2">
    <location>
        <begin position="270"/>
        <end position="341"/>
    </location>
</feature>
<dbReference type="PANTHER" id="PTHR12854">
    <property type="entry name" value="ATAXIN 2-RELATED"/>
    <property type="match status" value="1"/>
</dbReference>
<dbReference type="InterPro" id="IPR025852">
    <property type="entry name" value="SM_dom_ATX"/>
</dbReference>
<dbReference type="HOGENOM" id="CLU_007072_0_0_1"/>
<dbReference type="InterPro" id="IPR009604">
    <property type="entry name" value="LsmAD_domain"/>
</dbReference>
<dbReference type="AlphaFoldDB" id="A0A0D2DQK7"/>
<feature type="region of interest" description="Disordered" evidence="1">
    <location>
        <begin position="526"/>
        <end position="619"/>
    </location>
</feature>
<dbReference type="Pfam" id="PF06741">
    <property type="entry name" value="LsmAD"/>
    <property type="match status" value="1"/>
</dbReference>
<protein>
    <recommendedName>
        <fullName evidence="2">LsmAD domain-containing protein</fullName>
    </recommendedName>
</protein>
<feature type="region of interest" description="Disordered" evidence="1">
    <location>
        <begin position="1"/>
        <end position="106"/>
    </location>
</feature>
<dbReference type="GO" id="GO:0003729">
    <property type="term" value="F:mRNA binding"/>
    <property type="evidence" value="ECO:0007669"/>
    <property type="project" value="TreeGrafter"/>
</dbReference>
<proteinExistence type="predicted"/>
<feature type="compositionally biased region" description="Low complexity" evidence="1">
    <location>
        <begin position="62"/>
        <end position="82"/>
    </location>
</feature>
<accession>A0A0D2DQK7</accession>
<feature type="compositionally biased region" description="Basic and acidic residues" evidence="1">
    <location>
        <begin position="743"/>
        <end position="754"/>
    </location>
</feature>
<dbReference type="OrthoDB" id="2275718at2759"/>
<dbReference type="Proteomes" id="UP000053342">
    <property type="component" value="Unassembled WGS sequence"/>
</dbReference>
<feature type="compositionally biased region" description="Polar residues" evidence="1">
    <location>
        <begin position="1"/>
        <end position="26"/>
    </location>
</feature>
<dbReference type="GO" id="GO:0010494">
    <property type="term" value="C:cytoplasmic stress granule"/>
    <property type="evidence" value="ECO:0007669"/>
    <property type="project" value="TreeGrafter"/>
</dbReference>
<name>A0A0D2DQK7_9EURO</name>
<feature type="region of interest" description="Disordered" evidence="1">
    <location>
        <begin position="313"/>
        <end position="449"/>
    </location>
</feature>
<keyword evidence="4" id="KW-1185">Reference proteome</keyword>
<dbReference type="GeneID" id="27362117"/>
<dbReference type="GO" id="GO:0034063">
    <property type="term" value="P:stress granule assembly"/>
    <property type="evidence" value="ECO:0007669"/>
    <property type="project" value="TreeGrafter"/>
</dbReference>
<gene>
    <name evidence="3" type="ORF">PV06_10043</name>
</gene>
<sequence>MASAASVSSNTTISPAPSLDSNTPEYNNGLARPMMRSNTNTKSADAGRKQSPGDGVPRRLNSQKAWGSASSSSSQRSSMAAQPNGNTPQPRNAGNMRQNTQKESGISDKQAHERLMFLLGAAIGLNVVITTKSGDKFEGLLSGSAFSQQNSRITLKMARKLQSATGGQVNGAASREATLVGSSPEYAMNFDLKDMMDMMIADFAVAEATKLANGSSTGFQTDADISGNQLRGERTLQRWVPEGPDSTDYSLESTTTSTGWDQFATNNQLFGTRSTYDENLYTTTIDRSAPSYKRREAEAARIAREIEGATSANVHVREERGQALENDGDDEEEKYSGVRRDERAFPPLPVGGPNKYTPPARRAPTGAATVPGAPVDPAIISASLSRPEGTKSVISNATEKGSSGGERASIPSVEKPSQTTSTESNSTTPTPAAESSKMATVGKKAISPGPTEDVEVKVLNQFRQFADSEKQRVIEKRRAQQNQDRTAKLNELLRFSKTFKLKTPIPSDLIGILAKDPAKQEAIVEKAQKEHEDSNSTAASPSPVAATSSVPRKVEPSQPAPPVHDRQTYNRGRGGFPHPGRPERPASQQPPMFSGRGSHGPYQQRFPAHQDRKGNHPPPIPAPIPIIEGRVPPTGPMAEQVGLTSPQRSNMHTPSSAVSGRFNLNVKASEFRPTAATFNPTGSHTPSSPASTHRAGSISRTASPSLFFGHRKPKPASERPSITKDFNPIARMKETTANPVKATEGEPKPEDAHKNHASNGGVPNAFQTGPRWTVKNDNDAKSYEEAFDELMASTFSRVPTRIGSAQHMPFPVPGGSIPNGPANVPHITTPQHAAHAPHQYSHQYDDGTHRLQFGNATPGVYPSPSIPSRQTSTYASPMPHPAQLSYQQQPFFGTPTQMPMQMRPFPGTPGMMHAQAGQMGAPMMVQQPSNGPYMAVPQQFNPQMQMYSPNASHVYPQQNGGYASPGRVAPMMMQQGSQQSHTGAPNMMFSVSNQGVPMGYPQQQMGVPRGNYGGHQYGGTPHQGYGMQHRTMSSGYGQIPQKMHPQMPPNHAPSMNGPPQAPAYGQMDAVQDDGK</sequence>
<dbReference type="STRING" id="215243.A0A0D2DQK7"/>
<feature type="compositionally biased region" description="Low complexity" evidence="1">
    <location>
        <begin position="536"/>
        <end position="551"/>
    </location>
</feature>
<feature type="compositionally biased region" description="Low complexity" evidence="1">
    <location>
        <begin position="357"/>
        <end position="375"/>
    </location>
</feature>
<dbReference type="SMART" id="SM01272">
    <property type="entry name" value="LsmAD"/>
    <property type="match status" value="1"/>
</dbReference>
<evidence type="ECO:0000259" key="2">
    <source>
        <dbReference type="SMART" id="SM01272"/>
    </source>
</evidence>
<feature type="compositionally biased region" description="Polar residues" evidence="1">
    <location>
        <begin position="676"/>
        <end position="691"/>
    </location>
</feature>
<dbReference type="PANTHER" id="PTHR12854:SF7">
    <property type="entry name" value="ATAXIN-2 HOMOLOG"/>
    <property type="match status" value="1"/>
</dbReference>
<feature type="region of interest" description="Disordered" evidence="1">
    <location>
        <begin position="675"/>
        <end position="771"/>
    </location>
</feature>
<organism evidence="3 4">
    <name type="scientific">Exophiala oligosperma</name>
    <dbReference type="NCBI Taxonomy" id="215243"/>
    <lineage>
        <taxon>Eukaryota</taxon>
        <taxon>Fungi</taxon>
        <taxon>Dikarya</taxon>
        <taxon>Ascomycota</taxon>
        <taxon>Pezizomycotina</taxon>
        <taxon>Eurotiomycetes</taxon>
        <taxon>Chaetothyriomycetidae</taxon>
        <taxon>Chaetothyriales</taxon>
        <taxon>Herpotrichiellaceae</taxon>
        <taxon>Exophiala</taxon>
    </lineage>
</organism>
<evidence type="ECO:0000256" key="1">
    <source>
        <dbReference type="SAM" id="MobiDB-lite"/>
    </source>
</evidence>
<feature type="compositionally biased region" description="Polar residues" evidence="1">
    <location>
        <begin position="83"/>
        <end position="104"/>
    </location>
</feature>
<dbReference type="VEuPathDB" id="FungiDB:PV06_10043"/>